<protein>
    <submittedName>
        <fullName evidence="2">Uncharacterized protein</fullName>
    </submittedName>
</protein>
<dbReference type="Proteomes" id="UP001303473">
    <property type="component" value="Unassembled WGS sequence"/>
</dbReference>
<accession>A0AAN6S4J1</accession>
<name>A0AAN6S4J1_9PEZI</name>
<keyword evidence="1" id="KW-1133">Transmembrane helix</keyword>
<evidence type="ECO:0000313" key="2">
    <source>
        <dbReference type="EMBL" id="KAK3940190.1"/>
    </source>
</evidence>
<gene>
    <name evidence="2" type="ORF">QBC46DRAFT_128510</name>
</gene>
<keyword evidence="1" id="KW-0472">Membrane</keyword>
<evidence type="ECO:0000313" key="3">
    <source>
        <dbReference type="Proteomes" id="UP001303473"/>
    </source>
</evidence>
<dbReference type="AlphaFoldDB" id="A0AAN6S4J1"/>
<proteinExistence type="predicted"/>
<feature type="transmembrane region" description="Helical" evidence="1">
    <location>
        <begin position="6"/>
        <end position="24"/>
    </location>
</feature>
<reference evidence="3" key="1">
    <citation type="journal article" date="2023" name="Mol. Phylogenet. Evol.">
        <title>Genome-scale phylogeny and comparative genomics of the fungal order Sordariales.</title>
        <authorList>
            <person name="Hensen N."/>
            <person name="Bonometti L."/>
            <person name="Westerberg I."/>
            <person name="Brannstrom I.O."/>
            <person name="Guillou S."/>
            <person name="Cros-Aarteil S."/>
            <person name="Calhoun S."/>
            <person name="Haridas S."/>
            <person name="Kuo A."/>
            <person name="Mondo S."/>
            <person name="Pangilinan J."/>
            <person name="Riley R."/>
            <person name="LaButti K."/>
            <person name="Andreopoulos B."/>
            <person name="Lipzen A."/>
            <person name="Chen C."/>
            <person name="Yan M."/>
            <person name="Daum C."/>
            <person name="Ng V."/>
            <person name="Clum A."/>
            <person name="Steindorff A."/>
            <person name="Ohm R.A."/>
            <person name="Martin F."/>
            <person name="Silar P."/>
            <person name="Natvig D.O."/>
            <person name="Lalanne C."/>
            <person name="Gautier V."/>
            <person name="Ament-Velasquez S.L."/>
            <person name="Kruys A."/>
            <person name="Hutchinson M.I."/>
            <person name="Powell A.J."/>
            <person name="Barry K."/>
            <person name="Miller A.N."/>
            <person name="Grigoriev I.V."/>
            <person name="Debuchy R."/>
            <person name="Gladieux P."/>
            <person name="Hiltunen Thoren M."/>
            <person name="Johannesson H."/>
        </authorList>
    </citation>
    <scope>NUCLEOTIDE SEQUENCE [LARGE SCALE GENOMIC DNA]</scope>
    <source>
        <strain evidence="3">CBS 340.73</strain>
    </source>
</reference>
<comment type="caution">
    <text evidence="2">The sequence shown here is derived from an EMBL/GenBank/DDBJ whole genome shotgun (WGS) entry which is preliminary data.</text>
</comment>
<evidence type="ECO:0000256" key="1">
    <source>
        <dbReference type="SAM" id="Phobius"/>
    </source>
</evidence>
<keyword evidence="1" id="KW-0812">Transmembrane</keyword>
<dbReference type="EMBL" id="MU853799">
    <property type="protein sequence ID" value="KAK3940190.1"/>
    <property type="molecule type" value="Genomic_DNA"/>
</dbReference>
<organism evidence="2 3">
    <name type="scientific">Diplogelasinospora grovesii</name>
    <dbReference type="NCBI Taxonomy" id="303347"/>
    <lineage>
        <taxon>Eukaryota</taxon>
        <taxon>Fungi</taxon>
        <taxon>Dikarya</taxon>
        <taxon>Ascomycota</taxon>
        <taxon>Pezizomycotina</taxon>
        <taxon>Sordariomycetes</taxon>
        <taxon>Sordariomycetidae</taxon>
        <taxon>Sordariales</taxon>
        <taxon>Diplogelasinosporaceae</taxon>
        <taxon>Diplogelasinospora</taxon>
    </lineage>
</organism>
<keyword evidence="3" id="KW-1185">Reference proteome</keyword>
<sequence length="145" mass="16545">MLKRFGLGWCCSLVWCGVVVTPRWKQMRLLILLVGVSVTSPNITQHSSGACTWGTVPCLPRQPHHSTPNIPFHSNQTWLIEIVRRRNGMLDIWCMLVVFGSTAEPRYGTYSKHGGRVLVTIPRQHTHKRKHARHVLCLATTQRNK</sequence>